<dbReference type="PANTHER" id="PTHR11361">
    <property type="entry name" value="DNA MISMATCH REPAIR PROTEIN MUTS FAMILY MEMBER"/>
    <property type="match status" value="1"/>
</dbReference>
<reference evidence="6 7" key="1">
    <citation type="submission" date="2020-04" db="EMBL/GenBank/DDBJ databases">
        <authorList>
            <person name="Doyle D.A."/>
        </authorList>
    </citation>
    <scope>NUCLEOTIDE SEQUENCE [LARGE SCALE GENOMIC DNA]</scope>
    <source>
        <strain evidence="6 7">P21</strain>
    </source>
</reference>
<gene>
    <name evidence="6" type="ORF">HBE96_04690</name>
</gene>
<dbReference type="GO" id="GO:0005829">
    <property type="term" value="C:cytosol"/>
    <property type="evidence" value="ECO:0007669"/>
    <property type="project" value="TreeGrafter"/>
</dbReference>
<keyword evidence="2" id="KW-0067">ATP-binding</keyword>
<dbReference type="InterPro" id="IPR045076">
    <property type="entry name" value="MutS"/>
</dbReference>
<organism evidence="6 7">
    <name type="scientific">Clostridium muellerianum</name>
    <dbReference type="NCBI Taxonomy" id="2716538"/>
    <lineage>
        <taxon>Bacteria</taxon>
        <taxon>Bacillati</taxon>
        <taxon>Bacillota</taxon>
        <taxon>Clostridia</taxon>
        <taxon>Eubacteriales</taxon>
        <taxon>Clostridiaceae</taxon>
        <taxon>Clostridium</taxon>
    </lineage>
</organism>
<dbReference type="Pfam" id="PF00488">
    <property type="entry name" value="MutS_V"/>
    <property type="match status" value="1"/>
</dbReference>
<comment type="caution">
    <text evidence="6">The sequence shown here is derived from an EMBL/GenBank/DDBJ whole genome shotgun (WGS) entry which is preliminary data.</text>
</comment>
<keyword evidence="4" id="KW-0472">Membrane</keyword>
<feature type="transmembrane region" description="Helical" evidence="4">
    <location>
        <begin position="41"/>
        <end position="59"/>
    </location>
</feature>
<keyword evidence="1" id="KW-0547">Nucleotide-binding</keyword>
<evidence type="ECO:0000256" key="2">
    <source>
        <dbReference type="ARBA" id="ARBA00022840"/>
    </source>
</evidence>
<dbReference type="Gene3D" id="1.10.1420.10">
    <property type="match status" value="1"/>
</dbReference>
<dbReference type="EMBL" id="JABBNI010000009">
    <property type="protein sequence ID" value="NMM61999.1"/>
    <property type="molecule type" value="Genomic_DNA"/>
</dbReference>
<feature type="transmembrane region" description="Helical" evidence="4">
    <location>
        <begin position="219"/>
        <end position="242"/>
    </location>
</feature>
<dbReference type="InterPro" id="IPR027417">
    <property type="entry name" value="P-loop_NTPase"/>
</dbReference>
<keyword evidence="4" id="KW-0812">Transmembrane</keyword>
<evidence type="ECO:0000256" key="3">
    <source>
        <dbReference type="ARBA" id="ARBA00023125"/>
    </source>
</evidence>
<evidence type="ECO:0000259" key="5">
    <source>
        <dbReference type="SMART" id="SM00534"/>
    </source>
</evidence>
<dbReference type="SUPFAM" id="SSF52540">
    <property type="entry name" value="P-loop containing nucleoside triphosphate hydrolases"/>
    <property type="match status" value="1"/>
</dbReference>
<dbReference type="GO" id="GO:0030983">
    <property type="term" value="F:mismatched DNA binding"/>
    <property type="evidence" value="ECO:0007669"/>
    <property type="project" value="InterPro"/>
</dbReference>
<dbReference type="GO" id="GO:0140664">
    <property type="term" value="F:ATP-dependent DNA damage sensor activity"/>
    <property type="evidence" value="ECO:0007669"/>
    <property type="project" value="InterPro"/>
</dbReference>
<keyword evidence="3" id="KW-0238">DNA-binding</keyword>
<accession>A0A7Y0EEE6</accession>
<dbReference type="InterPro" id="IPR000432">
    <property type="entry name" value="DNA_mismatch_repair_MutS_C"/>
</dbReference>
<dbReference type="PANTHER" id="PTHR11361:SF99">
    <property type="entry name" value="DNA MISMATCH REPAIR PROTEIN"/>
    <property type="match status" value="1"/>
</dbReference>
<protein>
    <submittedName>
        <fullName evidence="6">DNA mismatch repair protein</fullName>
    </submittedName>
</protein>
<dbReference type="GO" id="GO:0005524">
    <property type="term" value="F:ATP binding"/>
    <property type="evidence" value="ECO:0007669"/>
    <property type="project" value="UniProtKB-KW"/>
</dbReference>
<evidence type="ECO:0000313" key="7">
    <source>
        <dbReference type="Proteomes" id="UP000537131"/>
    </source>
</evidence>
<dbReference type="SUPFAM" id="SSF48334">
    <property type="entry name" value="DNA repair protein MutS, domain III"/>
    <property type="match status" value="1"/>
</dbReference>
<feature type="domain" description="DNA mismatch repair proteins mutS family" evidence="5">
    <location>
        <begin position="433"/>
        <end position="616"/>
    </location>
</feature>
<evidence type="ECO:0000256" key="1">
    <source>
        <dbReference type="ARBA" id="ARBA00022741"/>
    </source>
</evidence>
<dbReference type="SMART" id="SM00534">
    <property type="entry name" value="MUTSac"/>
    <property type="match status" value="1"/>
</dbReference>
<reference evidence="6 7" key="2">
    <citation type="submission" date="2020-06" db="EMBL/GenBank/DDBJ databases">
        <title>Complete Genome Sequence of Clostridium muelleri sp. nov. P21T, an Acid-Alcohol Producing Acetogen Isolated from Old Hay.</title>
        <authorList>
            <person name="Duncan K.E."/>
            <person name="Tanner R.S."/>
        </authorList>
    </citation>
    <scope>NUCLEOTIDE SEQUENCE [LARGE SCALE GENOMIC DNA]</scope>
    <source>
        <strain evidence="6 7">P21</strain>
    </source>
</reference>
<keyword evidence="7" id="KW-1185">Reference proteome</keyword>
<proteinExistence type="predicted"/>
<dbReference type="AlphaFoldDB" id="A0A7Y0EEE6"/>
<keyword evidence="4" id="KW-1133">Transmembrane helix</keyword>
<dbReference type="InterPro" id="IPR036187">
    <property type="entry name" value="DNA_mismatch_repair_MutS_sf"/>
</dbReference>
<evidence type="ECO:0000256" key="4">
    <source>
        <dbReference type="SAM" id="Phobius"/>
    </source>
</evidence>
<dbReference type="Gene3D" id="3.40.50.300">
    <property type="entry name" value="P-loop containing nucleotide triphosphate hydrolases"/>
    <property type="match status" value="1"/>
</dbReference>
<name>A0A7Y0EEE6_9CLOT</name>
<sequence length="616" mass="71250">MQLFIKGGKWLNIIGEKFYEKRKSHYLNLIKKQQKVISTMSTIRFIIFFAGILITSFLYTKKYVYLSISSFLVFLILFVFIVTLHRKVKKNKNYAVVISKINDNSAKRFNGKWKEFSDSGKEFIDDNHNYSSDLDIFGKGSLFQWINTSNTYFGREKLKASLSSCSKNIGKIRKRQEAIRELSKKLKWRQKFEAEGKVIHEKIKDPAPMIEIAKSRNPLYTNIGFILMFKILPLVTCSMIVLHFTTKNVSRSVPLALIALQIFLLIPKAGQRFRSLGVVYEFKNSIKIYDKMIKLIEKEKFNSTHLTKLKSNLINDKNTASKQIVKLVKLCDSISQRRNSMYIIINILFLWDYQCMFALEKWKNECGDDLGKWINTIGEFEELCSLSIINHDYPKWCIPKITEDELVFEAFKMAHPLLGDKGVNNNLIMRKPSTIGLITGSNMSGKSTLLRTSGINLVLAYSGSAVCAESFCCSMMEIYTCMRVSDNLEKNISSFYAELLKIKNIVKASKEKKEIFFLLDEIFKGTNSLDRHMGAKVLINSLSKEKTLGLVSTHDLELGDLQEESNNKIKNYHFREYYKNNQIYFDYKLQNGISKTRNALYLMKMAGIEIKNDMYN</sequence>
<dbReference type="Proteomes" id="UP000537131">
    <property type="component" value="Unassembled WGS sequence"/>
</dbReference>
<dbReference type="GO" id="GO:0006298">
    <property type="term" value="P:mismatch repair"/>
    <property type="evidence" value="ECO:0007669"/>
    <property type="project" value="InterPro"/>
</dbReference>
<feature type="transmembrane region" description="Helical" evidence="4">
    <location>
        <begin position="65"/>
        <end position="84"/>
    </location>
</feature>
<evidence type="ECO:0000313" key="6">
    <source>
        <dbReference type="EMBL" id="NMM61999.1"/>
    </source>
</evidence>